<evidence type="ECO:0000313" key="1">
    <source>
        <dbReference type="EMBL" id="CAG8835697.1"/>
    </source>
</evidence>
<organism evidence="1 2">
    <name type="scientific">Racocetra persica</name>
    <dbReference type="NCBI Taxonomy" id="160502"/>
    <lineage>
        <taxon>Eukaryota</taxon>
        <taxon>Fungi</taxon>
        <taxon>Fungi incertae sedis</taxon>
        <taxon>Mucoromycota</taxon>
        <taxon>Glomeromycotina</taxon>
        <taxon>Glomeromycetes</taxon>
        <taxon>Diversisporales</taxon>
        <taxon>Gigasporaceae</taxon>
        <taxon>Racocetra</taxon>
    </lineage>
</organism>
<evidence type="ECO:0000313" key="2">
    <source>
        <dbReference type="Proteomes" id="UP000789920"/>
    </source>
</evidence>
<comment type="caution">
    <text evidence="1">The sequence shown here is derived from an EMBL/GenBank/DDBJ whole genome shotgun (WGS) entry which is preliminary data.</text>
</comment>
<reference evidence="1" key="1">
    <citation type="submission" date="2021-06" db="EMBL/GenBank/DDBJ databases">
        <authorList>
            <person name="Kallberg Y."/>
            <person name="Tangrot J."/>
            <person name="Rosling A."/>
        </authorList>
    </citation>
    <scope>NUCLEOTIDE SEQUENCE</scope>
    <source>
        <strain evidence="1">MA461A</strain>
    </source>
</reference>
<feature type="non-terminal residue" evidence="1">
    <location>
        <position position="42"/>
    </location>
</feature>
<proteinExistence type="predicted"/>
<dbReference type="EMBL" id="CAJVQC010112565">
    <property type="protein sequence ID" value="CAG8835697.1"/>
    <property type="molecule type" value="Genomic_DNA"/>
</dbReference>
<name>A0ACA9SG84_9GLOM</name>
<gene>
    <name evidence="1" type="ORF">RPERSI_LOCUS29644</name>
</gene>
<accession>A0ACA9SG84</accession>
<keyword evidence="2" id="KW-1185">Reference proteome</keyword>
<feature type="non-terminal residue" evidence="1">
    <location>
        <position position="1"/>
    </location>
</feature>
<protein>
    <submittedName>
        <fullName evidence="1">8757_t:CDS:1</fullName>
    </submittedName>
</protein>
<dbReference type="Proteomes" id="UP000789920">
    <property type="component" value="Unassembled WGS sequence"/>
</dbReference>
<sequence>GVYNHYPPPPGKILLHIQSILKKLIEQETEKSIDISVKNICL</sequence>